<accession>A0A2N7QGK0</accession>
<evidence type="ECO:0000256" key="19">
    <source>
        <dbReference type="ARBA" id="ARBA00047493"/>
    </source>
</evidence>
<keyword evidence="15" id="KW-0289">Folate biosynthesis</keyword>
<comment type="pathway">
    <text evidence="4">Cofactor biosynthesis; tetrahydrofolylpolyglutamate biosynthesis.</text>
</comment>
<dbReference type="PANTHER" id="PTHR11136:SF0">
    <property type="entry name" value="DIHYDROFOLATE SYNTHETASE-RELATED"/>
    <property type="match status" value="1"/>
</dbReference>
<evidence type="ECO:0000256" key="17">
    <source>
        <dbReference type="ARBA" id="ARBA00030592"/>
    </source>
</evidence>
<dbReference type="EC" id="6.3.2.17" evidence="8"/>
<protein>
    <recommendedName>
        <fullName evidence="9">Dihydrofolate synthase/folylpolyglutamate synthase</fullName>
        <ecNumber evidence="7">6.3.2.12</ecNumber>
        <ecNumber evidence="8">6.3.2.17</ecNumber>
    </recommendedName>
    <alternativeName>
        <fullName evidence="18">Folylpoly-gamma-glutamate synthetase-dihydrofolate synthetase</fullName>
    </alternativeName>
    <alternativeName>
        <fullName evidence="16">Folylpolyglutamate synthetase</fullName>
    </alternativeName>
    <alternativeName>
        <fullName evidence="17">Tetrahydrofolylpolyglutamate synthase</fullName>
    </alternativeName>
</protein>
<evidence type="ECO:0000256" key="20">
    <source>
        <dbReference type="ARBA" id="ARBA00047808"/>
    </source>
</evidence>
<evidence type="ECO:0000256" key="4">
    <source>
        <dbReference type="ARBA" id="ARBA00005150"/>
    </source>
</evidence>
<evidence type="ECO:0000256" key="21">
    <source>
        <dbReference type="ARBA" id="ARBA00049035"/>
    </source>
</evidence>
<keyword evidence="14" id="KW-0460">Magnesium</keyword>
<comment type="function">
    <text evidence="2">Functions in two distinct reactions of the de novo folate biosynthetic pathway. Catalyzes the addition of a glutamate residue to dihydropteroate (7,8-dihydropteroate or H2Pte) to form dihydrofolate (7,8-dihydrofolate monoglutamate or H2Pte-Glu). Also catalyzes successive additions of L-glutamate to tetrahydrofolate or 10-formyltetrahydrofolate or 5,10-methylenetetrahydrofolate, leading to folylpolyglutamate derivatives.</text>
</comment>
<dbReference type="InterPro" id="IPR018109">
    <property type="entry name" value="Folylpolyglutamate_synth_CS"/>
</dbReference>
<sequence>MEKNYLNWLNSHQFYGIKPGLKRIKEILKRLGNPHRYIKTIHIAGTNGKGSTASILSEILLEHGFKVGLYTSPHLIQLNERFKINGKKIENERLNEYLKYIKKNIKDYPATYFEITTALAFLYFYEEKVDIGVIECGMGGRLDATNIINPEVSIITSIGWDHTKYLGNTLEKIAHEKAGIIKRETPCVLGDLSENLIPIFQKKAEILKAPLFIVGKDFYIEFNKKNNWNYVGDHKFEDLNLNLKGYYQGNNLSCALKALEILERKEFLKITEEKLRKALGQVKVSGRYEFLNIKGKTILIDTAHNLDGFIALKSSLLKDNFKDFLLILGITNEEGDKPFVKMIEILLPLAKKIYLCEFNSPRKIVSIREWKKSLEKFPTILNKIEFVENCERAVKMGLESDFEKILVTGSIYFVGEYLKNLKFEKI</sequence>
<comment type="catalytic activity">
    <reaction evidence="22">
        <text>7,8-dihydropteroate + L-glutamate + ATP = 7,8-dihydrofolate + ADP + phosphate + H(+)</text>
        <dbReference type="Rhea" id="RHEA:23584"/>
        <dbReference type="ChEBI" id="CHEBI:15378"/>
        <dbReference type="ChEBI" id="CHEBI:17839"/>
        <dbReference type="ChEBI" id="CHEBI:29985"/>
        <dbReference type="ChEBI" id="CHEBI:30616"/>
        <dbReference type="ChEBI" id="CHEBI:43474"/>
        <dbReference type="ChEBI" id="CHEBI:57451"/>
        <dbReference type="ChEBI" id="CHEBI:456216"/>
        <dbReference type="EC" id="6.3.2.12"/>
    </reaction>
</comment>
<dbReference type="GO" id="GO:0046872">
    <property type="term" value="F:metal ion binding"/>
    <property type="evidence" value="ECO:0007669"/>
    <property type="project" value="UniProtKB-KW"/>
</dbReference>
<evidence type="ECO:0000256" key="15">
    <source>
        <dbReference type="ARBA" id="ARBA00022909"/>
    </source>
</evidence>
<evidence type="ECO:0000256" key="8">
    <source>
        <dbReference type="ARBA" id="ARBA00013025"/>
    </source>
</evidence>
<dbReference type="Gene3D" id="3.90.190.20">
    <property type="entry name" value="Mur ligase, C-terminal domain"/>
    <property type="match status" value="1"/>
</dbReference>
<evidence type="ECO:0000256" key="11">
    <source>
        <dbReference type="ARBA" id="ARBA00022723"/>
    </source>
</evidence>
<evidence type="ECO:0000256" key="18">
    <source>
        <dbReference type="ARBA" id="ARBA00032510"/>
    </source>
</evidence>
<gene>
    <name evidence="26" type="ORF">C0169_00685</name>
</gene>
<evidence type="ECO:0000256" key="3">
    <source>
        <dbReference type="ARBA" id="ARBA00004799"/>
    </source>
</evidence>
<dbReference type="PROSITE" id="PS01012">
    <property type="entry name" value="FOLYLPOLYGLU_SYNT_2"/>
    <property type="match status" value="1"/>
</dbReference>
<dbReference type="EC" id="6.3.2.12" evidence="7"/>
<evidence type="ECO:0000256" key="23">
    <source>
        <dbReference type="PIRNR" id="PIRNR001563"/>
    </source>
</evidence>
<evidence type="ECO:0000256" key="7">
    <source>
        <dbReference type="ARBA" id="ARBA00013023"/>
    </source>
</evidence>
<dbReference type="Pfam" id="PF08245">
    <property type="entry name" value="Mur_ligase_M"/>
    <property type="match status" value="1"/>
</dbReference>
<dbReference type="GO" id="GO:0004326">
    <property type="term" value="F:tetrahydrofolylpolyglutamate synthase activity"/>
    <property type="evidence" value="ECO:0007669"/>
    <property type="project" value="UniProtKB-EC"/>
</dbReference>
<dbReference type="InterPro" id="IPR001645">
    <property type="entry name" value="Folylpolyglutamate_synth"/>
</dbReference>
<dbReference type="InterPro" id="IPR013221">
    <property type="entry name" value="Mur_ligase_cen"/>
</dbReference>
<dbReference type="PANTHER" id="PTHR11136">
    <property type="entry name" value="FOLYLPOLYGLUTAMATE SYNTHASE-RELATED"/>
    <property type="match status" value="1"/>
</dbReference>
<evidence type="ECO:0000259" key="25">
    <source>
        <dbReference type="Pfam" id="PF08245"/>
    </source>
</evidence>
<evidence type="ECO:0000256" key="12">
    <source>
        <dbReference type="ARBA" id="ARBA00022741"/>
    </source>
</evidence>
<dbReference type="AlphaFoldDB" id="A0A2N7QGK0"/>
<dbReference type="InterPro" id="IPR036565">
    <property type="entry name" value="Mur-like_cat_sf"/>
</dbReference>
<dbReference type="GO" id="GO:0005737">
    <property type="term" value="C:cytoplasm"/>
    <property type="evidence" value="ECO:0007669"/>
    <property type="project" value="TreeGrafter"/>
</dbReference>
<evidence type="ECO:0000256" key="9">
    <source>
        <dbReference type="ARBA" id="ARBA00019357"/>
    </source>
</evidence>
<dbReference type="Proteomes" id="UP000235619">
    <property type="component" value="Unassembled WGS sequence"/>
</dbReference>
<comment type="subunit">
    <text evidence="6">Monomer.</text>
</comment>
<keyword evidence="11" id="KW-0479">Metal-binding</keyword>
<feature type="domain" description="Mur ligase central" evidence="25">
    <location>
        <begin position="43"/>
        <end position="256"/>
    </location>
</feature>
<evidence type="ECO:0000256" key="2">
    <source>
        <dbReference type="ARBA" id="ARBA00002714"/>
    </source>
</evidence>
<evidence type="ECO:0000256" key="22">
    <source>
        <dbReference type="ARBA" id="ARBA00049161"/>
    </source>
</evidence>
<comment type="cofactor">
    <cofactor evidence="1">
        <name>Mg(2+)</name>
        <dbReference type="ChEBI" id="CHEBI:18420"/>
    </cofactor>
</comment>
<feature type="domain" description="Mur ligase C-terminal" evidence="24">
    <location>
        <begin position="286"/>
        <end position="410"/>
    </location>
</feature>
<keyword evidence="13 23" id="KW-0067">ATP-binding</keyword>
<dbReference type="EMBL" id="PNJD01000039">
    <property type="protein sequence ID" value="PMP98092.1"/>
    <property type="molecule type" value="Genomic_DNA"/>
</dbReference>
<dbReference type="Pfam" id="PF02875">
    <property type="entry name" value="Mur_ligase_C"/>
    <property type="match status" value="1"/>
</dbReference>
<keyword evidence="10 23" id="KW-0436">Ligase</keyword>
<dbReference type="InterPro" id="IPR036615">
    <property type="entry name" value="Mur_ligase_C_dom_sf"/>
</dbReference>
<evidence type="ECO:0000256" key="10">
    <source>
        <dbReference type="ARBA" id="ARBA00022598"/>
    </source>
</evidence>
<organism evidence="26 27">
    <name type="scientific">Thermodesulfobacterium geofontis</name>
    <dbReference type="NCBI Taxonomy" id="1295609"/>
    <lineage>
        <taxon>Bacteria</taxon>
        <taxon>Pseudomonadati</taxon>
        <taxon>Thermodesulfobacteriota</taxon>
        <taxon>Thermodesulfobacteria</taxon>
        <taxon>Thermodesulfobacteriales</taxon>
        <taxon>Thermodesulfobacteriaceae</taxon>
        <taxon>Thermodesulfobacterium</taxon>
    </lineage>
</organism>
<dbReference type="SUPFAM" id="SSF53244">
    <property type="entry name" value="MurD-like peptide ligases, peptide-binding domain"/>
    <property type="match status" value="1"/>
</dbReference>
<dbReference type="FunFam" id="3.40.1190.10:FF:000004">
    <property type="entry name" value="Dihydrofolate synthase/folylpolyglutamate synthase"/>
    <property type="match status" value="1"/>
</dbReference>
<dbReference type="GO" id="GO:0008841">
    <property type="term" value="F:dihydrofolate synthase activity"/>
    <property type="evidence" value="ECO:0007669"/>
    <property type="project" value="UniProtKB-EC"/>
</dbReference>
<comment type="catalytic activity">
    <reaction evidence="19">
        <text>(6S)-5,6,7,8-tetrahydrofolyl-(gamma-L-Glu)(n) + L-glutamate + ATP = (6S)-5,6,7,8-tetrahydrofolyl-(gamma-L-Glu)(n+1) + ADP + phosphate + H(+)</text>
        <dbReference type="Rhea" id="RHEA:10580"/>
        <dbReference type="Rhea" id="RHEA-COMP:14738"/>
        <dbReference type="Rhea" id="RHEA-COMP:14740"/>
        <dbReference type="ChEBI" id="CHEBI:15378"/>
        <dbReference type="ChEBI" id="CHEBI:29985"/>
        <dbReference type="ChEBI" id="CHEBI:30616"/>
        <dbReference type="ChEBI" id="CHEBI:43474"/>
        <dbReference type="ChEBI" id="CHEBI:141005"/>
        <dbReference type="ChEBI" id="CHEBI:456216"/>
        <dbReference type="EC" id="6.3.2.17"/>
    </reaction>
</comment>
<evidence type="ECO:0000259" key="24">
    <source>
        <dbReference type="Pfam" id="PF02875"/>
    </source>
</evidence>
<evidence type="ECO:0000313" key="27">
    <source>
        <dbReference type="Proteomes" id="UP000235619"/>
    </source>
</evidence>
<dbReference type="GO" id="GO:0046656">
    <property type="term" value="P:folic acid biosynthetic process"/>
    <property type="evidence" value="ECO:0007669"/>
    <property type="project" value="UniProtKB-KW"/>
</dbReference>
<reference evidence="26 27" key="1">
    <citation type="submission" date="2018-01" db="EMBL/GenBank/DDBJ databases">
        <title>Metagenomic assembled genomes from two thermal pools in the Uzon Caldera, Kamchatka, Russia.</title>
        <authorList>
            <person name="Wilkins L."/>
            <person name="Ettinger C."/>
        </authorList>
    </citation>
    <scope>NUCLEOTIDE SEQUENCE [LARGE SCALE GENOMIC DNA]</scope>
    <source>
        <strain evidence="26">ARK-04</strain>
    </source>
</reference>
<comment type="catalytic activity">
    <reaction evidence="20">
        <text>10-formyltetrahydrofolyl-(gamma-L-Glu)(n) + L-glutamate + ATP = 10-formyltetrahydrofolyl-(gamma-L-Glu)(n+1) + ADP + phosphate + H(+)</text>
        <dbReference type="Rhea" id="RHEA:51904"/>
        <dbReference type="Rhea" id="RHEA-COMP:13088"/>
        <dbReference type="Rhea" id="RHEA-COMP:14300"/>
        <dbReference type="ChEBI" id="CHEBI:15378"/>
        <dbReference type="ChEBI" id="CHEBI:29985"/>
        <dbReference type="ChEBI" id="CHEBI:30616"/>
        <dbReference type="ChEBI" id="CHEBI:43474"/>
        <dbReference type="ChEBI" id="CHEBI:134413"/>
        <dbReference type="ChEBI" id="CHEBI:456216"/>
        <dbReference type="EC" id="6.3.2.17"/>
    </reaction>
</comment>
<dbReference type="InterPro" id="IPR004101">
    <property type="entry name" value="Mur_ligase_C"/>
</dbReference>
<evidence type="ECO:0000256" key="6">
    <source>
        <dbReference type="ARBA" id="ARBA00011245"/>
    </source>
</evidence>
<evidence type="ECO:0000256" key="14">
    <source>
        <dbReference type="ARBA" id="ARBA00022842"/>
    </source>
</evidence>
<dbReference type="Gene3D" id="3.40.1190.10">
    <property type="entry name" value="Mur-like, catalytic domain"/>
    <property type="match status" value="1"/>
</dbReference>
<dbReference type="NCBIfam" id="TIGR01499">
    <property type="entry name" value="folC"/>
    <property type="match status" value="1"/>
</dbReference>
<evidence type="ECO:0000313" key="26">
    <source>
        <dbReference type="EMBL" id="PMP98092.1"/>
    </source>
</evidence>
<comment type="similarity">
    <text evidence="5 23">Belongs to the folylpolyglutamate synthase family.</text>
</comment>
<keyword evidence="12 23" id="KW-0547">Nucleotide-binding</keyword>
<comment type="caution">
    <text evidence="26">The sequence shown here is derived from an EMBL/GenBank/DDBJ whole genome shotgun (WGS) entry which is preliminary data.</text>
</comment>
<dbReference type="SUPFAM" id="SSF53623">
    <property type="entry name" value="MurD-like peptide ligases, catalytic domain"/>
    <property type="match status" value="1"/>
</dbReference>
<evidence type="ECO:0000256" key="13">
    <source>
        <dbReference type="ARBA" id="ARBA00022840"/>
    </source>
</evidence>
<dbReference type="GO" id="GO:0005524">
    <property type="term" value="F:ATP binding"/>
    <property type="evidence" value="ECO:0007669"/>
    <property type="project" value="UniProtKB-KW"/>
</dbReference>
<evidence type="ECO:0000256" key="1">
    <source>
        <dbReference type="ARBA" id="ARBA00001946"/>
    </source>
</evidence>
<evidence type="ECO:0000256" key="16">
    <source>
        <dbReference type="ARBA" id="ARBA00030048"/>
    </source>
</evidence>
<comment type="pathway">
    <text evidence="3">Cofactor biosynthesis; tetrahydrofolate biosynthesis; 7,8-dihydrofolate from 2-amino-4-hydroxy-6-hydroxymethyl-7,8-dihydropteridine diphosphate and 4-aminobenzoate: step 2/2.</text>
</comment>
<evidence type="ECO:0000256" key="5">
    <source>
        <dbReference type="ARBA" id="ARBA00008276"/>
    </source>
</evidence>
<comment type="catalytic activity">
    <reaction evidence="21">
        <text>(6R)-5,10-methylenetetrahydrofolyl-(gamma-L-Glu)(n) + L-glutamate + ATP = (6R)-5,10-methylenetetrahydrofolyl-(gamma-L-Glu)(n+1) + ADP + phosphate + H(+)</text>
        <dbReference type="Rhea" id="RHEA:51912"/>
        <dbReference type="Rhea" id="RHEA-COMP:13257"/>
        <dbReference type="Rhea" id="RHEA-COMP:13258"/>
        <dbReference type="ChEBI" id="CHEBI:15378"/>
        <dbReference type="ChEBI" id="CHEBI:29985"/>
        <dbReference type="ChEBI" id="CHEBI:30616"/>
        <dbReference type="ChEBI" id="CHEBI:43474"/>
        <dbReference type="ChEBI" id="CHEBI:136572"/>
        <dbReference type="ChEBI" id="CHEBI:456216"/>
        <dbReference type="EC" id="6.3.2.17"/>
    </reaction>
</comment>
<name>A0A2N7QGK0_9BACT</name>
<dbReference type="PIRSF" id="PIRSF001563">
    <property type="entry name" value="Folylpolyglu_synth"/>
    <property type="match status" value="1"/>
</dbReference>
<proteinExistence type="inferred from homology"/>